<evidence type="ECO:0000259" key="2">
    <source>
        <dbReference type="Pfam" id="PF05569"/>
    </source>
</evidence>
<dbReference type="CDD" id="cd07341">
    <property type="entry name" value="M56_BlaR1_MecR1_like"/>
    <property type="match status" value="1"/>
</dbReference>
<dbReference type="EMBL" id="AP019400">
    <property type="protein sequence ID" value="BBI33528.1"/>
    <property type="molecule type" value="Genomic_DNA"/>
</dbReference>
<dbReference type="Pfam" id="PF05569">
    <property type="entry name" value="Peptidase_M56"/>
    <property type="match status" value="1"/>
</dbReference>
<dbReference type="PANTHER" id="PTHR34978:SF3">
    <property type="entry name" value="SLR0241 PROTEIN"/>
    <property type="match status" value="1"/>
</dbReference>
<feature type="transmembrane region" description="Helical" evidence="1">
    <location>
        <begin position="291"/>
        <end position="313"/>
    </location>
</feature>
<reference evidence="3 4" key="1">
    <citation type="submission" date="2019-01" db="EMBL/GenBank/DDBJ databases">
        <title>Complete genome sequence of Cohnella hallensis HS21 isolated from Korean fir (Abies koreana) rhizospheric soil.</title>
        <authorList>
            <person name="Jiang L."/>
            <person name="Kang S.W."/>
            <person name="Kim S."/>
            <person name="Jung J."/>
            <person name="Kim C.Y."/>
            <person name="Kim D.H."/>
            <person name="Kim S.W."/>
            <person name="Lee J."/>
        </authorList>
    </citation>
    <scope>NUCLEOTIDE SEQUENCE [LARGE SCALE GENOMIC DNA]</scope>
    <source>
        <strain evidence="3 4">HS21</strain>
    </source>
</reference>
<name>A0A3T1D614_9BACL</name>
<keyword evidence="1" id="KW-0812">Transmembrane</keyword>
<dbReference type="PANTHER" id="PTHR34978">
    <property type="entry name" value="POSSIBLE SENSOR-TRANSDUCER PROTEIN BLAR"/>
    <property type="match status" value="1"/>
</dbReference>
<sequence>MIKWLLMTTITGSVASLLLILLRTKLAAKFGGRWYYCVCLITLLLFIIPLSVNVPAIQPGFSLFEERINSEPVTVGVSKDTAGMSMSNQPAKASTSSESFVYPIPTLSQWIIGIWLFGCCFMMYRYFSGYIRFKRQIIQSNPIDSVEHLRVVVSDYVDSPMIIGFFKPFIVIPNAKMNTEDYKLALQHEWIHYKQRDVWVKLFAVLVNCLHWFNPVSYLALANIGEACEYSVDEQITKGLKTAEKKRYSEMILHFASSMSPVLNSNLALHKKQLYRRFALIMKRNTRSRQMSLGIIIVVLIVAVSVFSSSIAFAKTSKPLTEFGGGIRTYYNTSLNLEGNVQSTFGINSSTAKIGVRVTSGDLYIDADGRKVDYFNRTEPYYKLVHQWQEKETAVANMTNKTLSIEGHTVTVAVSDQAKAYLDDKVIKQMIVNQITFELAYKNKYSNYDHQAFINELIKRGAYVIEEVVTPEQFTFNLSKTPNGGVIGTKPLTPYDTKVKIKDIFKEKAKLPKTMDNGQGNQGLQLGKTFIITNGETLAIDIKETTDKMPTISLAIVNETTGQLVYWNPAAISGERIIFTPGEKEDFHSFKVVASGEEKDNASVEIFTF</sequence>
<keyword evidence="1" id="KW-0472">Membrane</keyword>
<gene>
    <name evidence="3" type="ORF">KCTCHS21_29270</name>
</gene>
<dbReference type="KEGG" id="cohn:KCTCHS21_29270"/>
<dbReference type="AlphaFoldDB" id="A0A3T1D614"/>
<organism evidence="3 4">
    <name type="scientific">Cohnella abietis</name>
    <dbReference type="NCBI Taxonomy" id="2507935"/>
    <lineage>
        <taxon>Bacteria</taxon>
        <taxon>Bacillati</taxon>
        <taxon>Bacillota</taxon>
        <taxon>Bacilli</taxon>
        <taxon>Bacillales</taxon>
        <taxon>Paenibacillaceae</taxon>
        <taxon>Cohnella</taxon>
    </lineage>
</organism>
<proteinExistence type="predicted"/>
<protein>
    <recommendedName>
        <fullName evidence="2">Peptidase M56 domain-containing protein</fullName>
    </recommendedName>
</protein>
<dbReference type="Proteomes" id="UP000289856">
    <property type="component" value="Chromosome"/>
</dbReference>
<evidence type="ECO:0000256" key="1">
    <source>
        <dbReference type="SAM" id="Phobius"/>
    </source>
</evidence>
<feature type="transmembrane region" description="Helical" evidence="1">
    <location>
        <begin position="34"/>
        <end position="52"/>
    </location>
</feature>
<accession>A0A3T1D614</accession>
<dbReference type="InterPro" id="IPR008756">
    <property type="entry name" value="Peptidase_M56"/>
</dbReference>
<keyword evidence="1" id="KW-1133">Transmembrane helix</keyword>
<dbReference type="OrthoDB" id="9770467at2"/>
<feature type="domain" description="Peptidase M56" evidence="2">
    <location>
        <begin position="5"/>
        <end position="281"/>
    </location>
</feature>
<feature type="transmembrane region" description="Helical" evidence="1">
    <location>
        <begin position="6"/>
        <end position="22"/>
    </location>
</feature>
<dbReference type="RefSeq" id="WP_157994047.1">
    <property type="nucleotide sequence ID" value="NZ_AP019400.1"/>
</dbReference>
<evidence type="ECO:0000313" key="4">
    <source>
        <dbReference type="Proteomes" id="UP000289856"/>
    </source>
</evidence>
<feature type="transmembrane region" description="Helical" evidence="1">
    <location>
        <begin position="107"/>
        <end position="127"/>
    </location>
</feature>
<keyword evidence="4" id="KW-1185">Reference proteome</keyword>
<evidence type="ECO:0000313" key="3">
    <source>
        <dbReference type="EMBL" id="BBI33528.1"/>
    </source>
</evidence>
<dbReference type="InterPro" id="IPR052173">
    <property type="entry name" value="Beta-lactam_resp_regulator"/>
</dbReference>